<protein>
    <recommendedName>
        <fullName evidence="7">PAS domain S-box-containing protein</fullName>
    </recommendedName>
</protein>
<dbReference type="PANTHER" id="PTHR34236">
    <property type="entry name" value="DIMETHYL SULFOXIDE REDUCTASE TRANSCRIPTIONAL ACTIVATOR"/>
    <property type="match status" value="1"/>
</dbReference>
<dbReference type="Gene3D" id="3.30.450.20">
    <property type="entry name" value="PAS domain"/>
    <property type="match status" value="1"/>
</dbReference>
<dbReference type="Proteomes" id="UP000605784">
    <property type="component" value="Unassembled WGS sequence"/>
</dbReference>
<dbReference type="InterPro" id="IPR013655">
    <property type="entry name" value="PAS_fold_3"/>
</dbReference>
<evidence type="ECO:0000313" key="6">
    <source>
        <dbReference type="Proteomes" id="UP000605784"/>
    </source>
</evidence>
<reference evidence="5" key="1">
    <citation type="journal article" date="2014" name="Int. J. Syst. Evol. Microbiol.">
        <title>Complete genome sequence of Corynebacterium casei LMG S-19264T (=DSM 44701T), isolated from a smear-ripened cheese.</title>
        <authorList>
            <consortium name="US DOE Joint Genome Institute (JGI-PGF)"/>
            <person name="Walter F."/>
            <person name="Albersmeier A."/>
            <person name="Kalinowski J."/>
            <person name="Ruckert C."/>
        </authorList>
    </citation>
    <scope>NUCLEOTIDE SEQUENCE</scope>
    <source>
        <strain evidence="5">JCM 17820</strain>
    </source>
</reference>
<dbReference type="Pfam" id="PF15915">
    <property type="entry name" value="BAT"/>
    <property type="match status" value="2"/>
</dbReference>
<evidence type="ECO:0000256" key="2">
    <source>
        <dbReference type="ARBA" id="ARBA00023163"/>
    </source>
</evidence>
<dbReference type="InterPro" id="IPR035965">
    <property type="entry name" value="PAS-like_dom_sf"/>
</dbReference>
<dbReference type="InterPro" id="IPR001610">
    <property type="entry name" value="PAC"/>
</dbReference>
<evidence type="ECO:0000259" key="4">
    <source>
        <dbReference type="PROSITE" id="PS50113"/>
    </source>
</evidence>
<sequence>MTVDVRIGLPTDTVGIADAVAVGESTRVELEPCVYTDGGLTPYLRVETDDPDAFDTALRADRAVETARRHRDDDGTVRYRVTWSFDETDVFSLLRGHGVVLQRAHATACEWVFQLRAPDSAALTDFLDACRDADLSPRVYRSEGVDCRADGTVATADDGTTGSPGAFEGDPPFRQILDNIEEVVWMSDPDKEEIIYVNPAYEAVWGQPRERLSEEPLAFLDAVHPEDRARVRSSLDRQPTGEYDEEYRIRRPDGTTRWIRDRAVSITDDEGNVVRVAGIAEDITERKEREQLRRTLNEAAQAMLGATTSQAVAEISVETAIDALGLTFACVYVPGEEDGTLRPIACAADGETPDDPAAVTGSENPLWESFASGQSTAFDASFAHRLPVPSRVQRGWVEALGEYGVLVFATRSETAFDDRTDRYAGILTAITEVGLGQTEREARLERQNERLSDLSRLNAVIRDINTEVAATTNRDAIEHNVCERFAVEESYLAACICDRSSGDSVRVRRRAGTTESQTDLDGGDHVDAPLISDLIDTATATGTVRVDRDADARGDAGSWYDTFRDAGCRAVVAVPLTSGNVAYGVLLLFIDDPSVFDEEFLTVLGELGQMIGRAIRAAETRKTLLTDTATELEFEVDDAEMFFHAISAEFDCRLDLEGLVPADSDQLVFYVDVEGVPAERLVERAEGAPGITSVRTITGGTDGGLFEFHVVGGSAIQVLAAYGATIRSASADGGVARIVAEIASDIEVRPLVSTLEDACPGATLVRKSELDRPVRTVQQFRESLADRLTDRQVDVLHSAYLSGYFEWPRESTAEDIAASFDVSSSTIHFHLRNALRALLETYYEEDRYRTEA</sequence>
<evidence type="ECO:0000313" key="5">
    <source>
        <dbReference type="EMBL" id="GGN87418.1"/>
    </source>
</evidence>
<dbReference type="InterPro" id="IPR007050">
    <property type="entry name" value="HTH_bacterioopsin"/>
</dbReference>
<dbReference type="Gene3D" id="3.30.450.40">
    <property type="match status" value="2"/>
</dbReference>
<dbReference type="EMBL" id="BMOU01000001">
    <property type="protein sequence ID" value="GGN87418.1"/>
    <property type="molecule type" value="Genomic_DNA"/>
</dbReference>
<dbReference type="AlphaFoldDB" id="A0A830GGE4"/>
<proteinExistence type="predicted"/>
<dbReference type="InterPro" id="IPR029016">
    <property type="entry name" value="GAF-like_dom_sf"/>
</dbReference>
<dbReference type="SUPFAM" id="SSF55781">
    <property type="entry name" value="GAF domain-like"/>
    <property type="match status" value="2"/>
</dbReference>
<gene>
    <name evidence="5" type="ORF">GCM10009030_06070</name>
</gene>
<dbReference type="InterPro" id="IPR000014">
    <property type="entry name" value="PAS"/>
</dbReference>
<accession>A0A830GGE4</accession>
<reference evidence="5" key="2">
    <citation type="submission" date="2020-09" db="EMBL/GenBank/DDBJ databases">
        <authorList>
            <person name="Sun Q."/>
            <person name="Ohkuma M."/>
        </authorList>
    </citation>
    <scope>NUCLEOTIDE SEQUENCE</scope>
    <source>
        <strain evidence="5">JCM 17820</strain>
    </source>
</reference>
<dbReference type="SMART" id="SM00091">
    <property type="entry name" value="PAS"/>
    <property type="match status" value="1"/>
</dbReference>
<dbReference type="Pfam" id="PF01590">
    <property type="entry name" value="GAF"/>
    <property type="match status" value="1"/>
</dbReference>
<feature type="domain" description="PAC" evidence="4">
    <location>
        <begin position="243"/>
        <end position="295"/>
    </location>
</feature>
<dbReference type="Pfam" id="PF08447">
    <property type="entry name" value="PAS_3"/>
    <property type="match status" value="1"/>
</dbReference>
<evidence type="ECO:0008006" key="7">
    <source>
        <dbReference type="Google" id="ProtNLM"/>
    </source>
</evidence>
<dbReference type="PANTHER" id="PTHR34236:SF1">
    <property type="entry name" value="DIMETHYL SULFOXIDE REDUCTASE TRANSCRIPTIONAL ACTIVATOR"/>
    <property type="match status" value="1"/>
</dbReference>
<dbReference type="SUPFAM" id="SSF55785">
    <property type="entry name" value="PYP-like sensor domain (PAS domain)"/>
    <property type="match status" value="1"/>
</dbReference>
<dbReference type="PROSITE" id="PS50112">
    <property type="entry name" value="PAS"/>
    <property type="match status" value="1"/>
</dbReference>
<dbReference type="PROSITE" id="PS50113">
    <property type="entry name" value="PAC"/>
    <property type="match status" value="1"/>
</dbReference>
<dbReference type="CDD" id="cd00130">
    <property type="entry name" value="PAS"/>
    <property type="match status" value="1"/>
</dbReference>
<feature type="domain" description="PAS" evidence="3">
    <location>
        <begin position="169"/>
        <end position="242"/>
    </location>
</feature>
<dbReference type="Pfam" id="PF04967">
    <property type="entry name" value="HTH_10"/>
    <property type="match status" value="1"/>
</dbReference>
<comment type="caution">
    <text evidence="5">The sequence shown here is derived from an EMBL/GenBank/DDBJ whole genome shotgun (WGS) entry which is preliminary data.</text>
</comment>
<keyword evidence="2" id="KW-0804">Transcription</keyword>
<organism evidence="5 6">
    <name type="scientific">Haloarcula pellucida</name>
    <dbReference type="NCBI Taxonomy" id="1427151"/>
    <lineage>
        <taxon>Archaea</taxon>
        <taxon>Methanobacteriati</taxon>
        <taxon>Methanobacteriota</taxon>
        <taxon>Stenosarchaea group</taxon>
        <taxon>Halobacteria</taxon>
        <taxon>Halobacteriales</taxon>
        <taxon>Haloarculaceae</taxon>
        <taxon>Haloarcula</taxon>
    </lineage>
</organism>
<dbReference type="NCBIfam" id="TIGR00229">
    <property type="entry name" value="sensory_box"/>
    <property type="match status" value="1"/>
</dbReference>
<name>A0A830GGE4_9EURY</name>
<dbReference type="InterPro" id="IPR000700">
    <property type="entry name" value="PAS-assoc_C"/>
</dbReference>
<evidence type="ECO:0000256" key="1">
    <source>
        <dbReference type="ARBA" id="ARBA00023015"/>
    </source>
</evidence>
<dbReference type="SMART" id="SM00086">
    <property type="entry name" value="PAC"/>
    <property type="match status" value="1"/>
</dbReference>
<dbReference type="RefSeq" id="WP_188994420.1">
    <property type="nucleotide sequence ID" value="NZ_BMOU01000001.1"/>
</dbReference>
<evidence type="ECO:0000259" key="3">
    <source>
        <dbReference type="PROSITE" id="PS50112"/>
    </source>
</evidence>
<keyword evidence="6" id="KW-1185">Reference proteome</keyword>
<dbReference type="InterPro" id="IPR031803">
    <property type="entry name" value="BAT_GAF/HTH-assoc"/>
</dbReference>
<keyword evidence="1" id="KW-0805">Transcription regulation</keyword>
<dbReference type="InterPro" id="IPR003018">
    <property type="entry name" value="GAF"/>
</dbReference>